<dbReference type="CDD" id="cd10931">
    <property type="entry name" value="CE4_u7"/>
    <property type="match status" value="1"/>
</dbReference>
<accession>A0A9X3F971</accession>
<dbReference type="SUPFAM" id="SSF88713">
    <property type="entry name" value="Glycoside hydrolase/deacetylase"/>
    <property type="match status" value="1"/>
</dbReference>
<dbReference type="RefSeq" id="WP_343335020.1">
    <property type="nucleotide sequence ID" value="NZ_JAPOHD010000062.1"/>
</dbReference>
<sequence>MILIYAEEITPRIEYIFKLVFNQILSFDVVFTTNSSKFQKSELPKINYSVEKFGDEFYIKPHRITQCKALLTPSINSVWYEGKKYFCESSEDSTLPFDPFAASFYVVTRHEEYTEENLDKLDRYPVQKSILSKYNLLHKPIVNIWANLVADKLKEIYPDLKFRSQKFEFISTIDVDNAYAYQNKGFWRTSAAWARALLKGEMEEHKKRKRVFSGKERDPYDTYDYLDTVFQGNEDKVKFFFLMGNYGQKDKNVSHTNEAYQKLIKRTANKYDVGLHPSFATSQKGGKKKVRIEKKRLEEIAGKEITKSRQHYLMLRFPRTYTRLIKAGIQEDYTLGYSPKTGFRGGICTPYYYYDLKHETTTNLLIVPFQVMDGTLLHYMQLNPDQAFEEIKTLMQEVKNVGGTFVSVWHNETVNNIGQWEGYREVFEKMNKLGFEWANKA</sequence>
<keyword evidence="3" id="KW-1185">Reference proteome</keyword>
<dbReference type="Proteomes" id="UP001145087">
    <property type="component" value="Unassembled WGS sequence"/>
</dbReference>
<dbReference type="InterPro" id="IPR054297">
    <property type="entry name" value="DUF7033"/>
</dbReference>
<evidence type="ECO:0000313" key="3">
    <source>
        <dbReference type="Proteomes" id="UP001145087"/>
    </source>
</evidence>
<gene>
    <name evidence="2" type="ORF">OU798_20260</name>
</gene>
<dbReference type="Gene3D" id="3.20.20.370">
    <property type="entry name" value="Glycoside hydrolase/deacetylase"/>
    <property type="match status" value="1"/>
</dbReference>
<comment type="caution">
    <text evidence="2">The sequence shown here is derived from an EMBL/GenBank/DDBJ whole genome shotgun (WGS) entry which is preliminary data.</text>
</comment>
<protein>
    <submittedName>
        <fullName evidence="2">Polysaccharide deacetylase family protein</fullName>
    </submittedName>
</protein>
<organism evidence="2 3">
    <name type="scientific">Draconibacterium aestuarii</name>
    <dbReference type="NCBI Taxonomy" id="2998507"/>
    <lineage>
        <taxon>Bacteria</taxon>
        <taxon>Pseudomonadati</taxon>
        <taxon>Bacteroidota</taxon>
        <taxon>Bacteroidia</taxon>
        <taxon>Marinilabiliales</taxon>
        <taxon>Prolixibacteraceae</taxon>
        <taxon>Draconibacterium</taxon>
    </lineage>
</organism>
<dbReference type="GO" id="GO:0005975">
    <property type="term" value="P:carbohydrate metabolic process"/>
    <property type="evidence" value="ECO:0007669"/>
    <property type="project" value="InterPro"/>
</dbReference>
<evidence type="ECO:0000259" key="1">
    <source>
        <dbReference type="Pfam" id="PF23019"/>
    </source>
</evidence>
<reference evidence="2" key="1">
    <citation type="submission" date="2022-11" db="EMBL/GenBank/DDBJ databases">
        <title>Marilongibacter aestuarii gen. nov., sp. nov., isolated from tidal flat sediment.</title>
        <authorList>
            <person name="Jiayan W."/>
        </authorList>
    </citation>
    <scope>NUCLEOTIDE SEQUENCE</scope>
    <source>
        <strain evidence="2">Z1-6</strain>
    </source>
</reference>
<feature type="domain" description="DUF7033" evidence="1">
    <location>
        <begin position="95"/>
        <end position="184"/>
    </location>
</feature>
<name>A0A9X3F971_9BACT</name>
<dbReference type="AlphaFoldDB" id="A0A9X3F971"/>
<evidence type="ECO:0000313" key="2">
    <source>
        <dbReference type="EMBL" id="MCY1722695.1"/>
    </source>
</evidence>
<dbReference type="EMBL" id="JAPOHD010000062">
    <property type="protein sequence ID" value="MCY1722695.1"/>
    <property type="molecule type" value="Genomic_DNA"/>
</dbReference>
<proteinExistence type="predicted"/>
<dbReference type="Pfam" id="PF23019">
    <property type="entry name" value="DUF7033"/>
    <property type="match status" value="1"/>
</dbReference>
<dbReference type="InterPro" id="IPR011330">
    <property type="entry name" value="Glyco_hydro/deAcase_b/a-brl"/>
</dbReference>